<organism evidence="4 5">
    <name type="scientific">Rubritalea tangerina</name>
    <dbReference type="NCBI Taxonomy" id="430798"/>
    <lineage>
        <taxon>Bacteria</taxon>
        <taxon>Pseudomonadati</taxon>
        <taxon>Verrucomicrobiota</taxon>
        <taxon>Verrucomicrobiia</taxon>
        <taxon>Verrucomicrobiales</taxon>
        <taxon>Rubritaleaceae</taxon>
        <taxon>Rubritalea</taxon>
    </lineage>
</organism>
<gene>
    <name evidence="4" type="ORF">ACFSW8_09665</name>
</gene>
<dbReference type="Pfam" id="PF01297">
    <property type="entry name" value="ZnuA"/>
    <property type="match status" value="1"/>
</dbReference>
<comment type="caution">
    <text evidence="4">The sequence shown here is derived from an EMBL/GenBank/DDBJ whole genome shotgun (WGS) entry which is preliminary data.</text>
</comment>
<dbReference type="InterPro" id="IPR050492">
    <property type="entry name" value="Bact_metal-bind_prot9"/>
</dbReference>
<comment type="similarity">
    <text evidence="1">Belongs to the bacterial solute-binding protein 9 family.</text>
</comment>
<evidence type="ECO:0000256" key="2">
    <source>
        <dbReference type="ARBA" id="ARBA00022448"/>
    </source>
</evidence>
<evidence type="ECO:0000313" key="4">
    <source>
        <dbReference type="EMBL" id="MFD2159163.1"/>
    </source>
</evidence>
<dbReference type="PANTHER" id="PTHR42953">
    <property type="entry name" value="HIGH-AFFINITY ZINC UPTAKE SYSTEM PROTEIN ZNUA-RELATED"/>
    <property type="match status" value="1"/>
</dbReference>
<dbReference type="PANTHER" id="PTHR42953:SF3">
    <property type="entry name" value="HIGH-AFFINITY ZINC UPTAKE SYSTEM PROTEIN ZNUA"/>
    <property type="match status" value="1"/>
</dbReference>
<dbReference type="RefSeq" id="WP_377089719.1">
    <property type="nucleotide sequence ID" value="NZ_JBHSJL010000014.1"/>
</dbReference>
<proteinExistence type="inferred from homology"/>
<protein>
    <submittedName>
        <fullName evidence="4">Metal ABC transporter substrate-binding protein</fullName>
    </submittedName>
</protein>
<dbReference type="SUPFAM" id="SSF53807">
    <property type="entry name" value="Helical backbone' metal receptor"/>
    <property type="match status" value="1"/>
</dbReference>
<name>A0ABW4ZB06_9BACT</name>
<keyword evidence="3" id="KW-0732">Signal</keyword>
<dbReference type="EMBL" id="JBHUJB010000038">
    <property type="protein sequence ID" value="MFD2159163.1"/>
    <property type="molecule type" value="Genomic_DNA"/>
</dbReference>
<evidence type="ECO:0000256" key="1">
    <source>
        <dbReference type="ARBA" id="ARBA00011028"/>
    </source>
</evidence>
<dbReference type="InterPro" id="IPR006127">
    <property type="entry name" value="ZnuA-like"/>
</dbReference>
<evidence type="ECO:0000256" key="3">
    <source>
        <dbReference type="ARBA" id="ARBA00022729"/>
    </source>
</evidence>
<dbReference type="Proteomes" id="UP001597389">
    <property type="component" value="Unassembled WGS sequence"/>
</dbReference>
<reference evidence="5" key="1">
    <citation type="journal article" date="2019" name="Int. J. Syst. Evol. Microbiol.">
        <title>The Global Catalogue of Microorganisms (GCM) 10K type strain sequencing project: providing services to taxonomists for standard genome sequencing and annotation.</title>
        <authorList>
            <consortium name="The Broad Institute Genomics Platform"/>
            <consortium name="The Broad Institute Genome Sequencing Center for Infectious Disease"/>
            <person name="Wu L."/>
            <person name="Ma J."/>
        </authorList>
    </citation>
    <scope>NUCLEOTIDE SEQUENCE [LARGE SCALE GENOMIC DNA]</scope>
    <source>
        <strain evidence="5">CCUG 57942</strain>
    </source>
</reference>
<keyword evidence="2" id="KW-0813">Transport</keyword>
<sequence length="301" mass="34313">MIVRRVVMGGIAALVLSQCSETKHEQEQRDPSVAVVNYPLAYFTEQIVGDQFEVHFPVIAGDPAFWQPDSEEIGRFQEADLIILNGAGYAKWVDKVSLPRKKLVVSSEYFSDRLIEEAGGEAHSHGDGEVHSHGEIASTTWLDPQLAKLQLVVVYEQLCAHWPEHKKEFEPRFKQIYEQLLGLDAAFEKEFRGLRETVIVGSHPVYQYLARRYGLKLKSVHWEPGVVPSAQQWQELKQVLETHPASVMMWEGKPLDEVVQQLRSMGIESYVFDPCGNRPEEKDWMEAMQENLRSVQSLGKP</sequence>
<keyword evidence="5" id="KW-1185">Reference proteome</keyword>
<accession>A0ABW4ZB06</accession>
<evidence type="ECO:0000313" key="5">
    <source>
        <dbReference type="Proteomes" id="UP001597389"/>
    </source>
</evidence>
<dbReference type="Gene3D" id="3.40.50.1980">
    <property type="entry name" value="Nitrogenase molybdenum iron protein domain"/>
    <property type="match status" value="2"/>
</dbReference>